<accession>A0ABZ3CF95</accession>
<protein>
    <submittedName>
        <fullName evidence="1">Sporulation protein Cse60</fullName>
    </submittedName>
</protein>
<dbReference type="EMBL" id="CP138333">
    <property type="protein sequence ID" value="WZX28757.2"/>
    <property type="molecule type" value="Genomic_DNA"/>
</dbReference>
<dbReference type="Pfam" id="PF10957">
    <property type="entry name" value="Spore_Cse60"/>
    <property type="match status" value="1"/>
</dbReference>
<sequence>MNEGMHPTMKVKTLSAMTEKGLDKKVNEFLYENHQIEIIDIKFSYGSTLAVLVIYRD</sequence>
<keyword evidence="2" id="KW-1185">Reference proteome</keyword>
<reference evidence="2" key="1">
    <citation type="submission" date="2023-10" db="EMBL/GenBank/DDBJ databases">
        <title>Genome analysis and identification of Salinococcus sp. Bachu38 nov., a PGPR from the rhizosphere of Tamarix.</title>
        <authorList>
            <person name="Liang Z."/>
            <person name="Zhang X."/>
            <person name="Jia J."/>
            <person name="Chen X."/>
            <person name="Wang Y."/>
            <person name="Wang Q."/>
            <person name="Wang R."/>
        </authorList>
    </citation>
    <scope>NUCLEOTIDE SEQUENCE [LARGE SCALE GENOMIC DNA]</scope>
    <source>
        <strain evidence="2">Bachu38</strain>
    </source>
</reference>
<evidence type="ECO:0000313" key="2">
    <source>
        <dbReference type="Proteomes" id="UP001455384"/>
    </source>
</evidence>
<proteinExistence type="predicted"/>
<evidence type="ECO:0000313" key="1">
    <source>
        <dbReference type="EMBL" id="WZX28757.2"/>
    </source>
</evidence>
<organism evidence="1 2">
    <name type="scientific">Salinicoccus bachuensis</name>
    <dbReference type="NCBI Taxonomy" id="3136731"/>
    <lineage>
        <taxon>Bacteria</taxon>
        <taxon>Bacillati</taxon>
        <taxon>Bacillota</taxon>
        <taxon>Bacilli</taxon>
        <taxon>Bacillales</taxon>
        <taxon>Staphylococcaceae</taxon>
        <taxon>Salinicoccus</taxon>
    </lineage>
</organism>
<dbReference type="RefSeq" id="WP_373446009.1">
    <property type="nucleotide sequence ID" value="NZ_CP138333.2"/>
</dbReference>
<dbReference type="Proteomes" id="UP001455384">
    <property type="component" value="Chromosome"/>
</dbReference>
<dbReference type="InterPro" id="IPR020296">
    <property type="entry name" value="Spore_Cse60"/>
</dbReference>
<name>A0ABZ3CF95_9STAP</name>
<gene>
    <name evidence="1" type="ORF">RQP18_08690</name>
</gene>